<keyword evidence="1" id="KW-0812">Transmembrane</keyword>
<dbReference type="GeneID" id="19736929"/>
<keyword evidence="1" id="KW-0472">Membrane</keyword>
<keyword evidence="1" id="KW-1133">Transmembrane helix</keyword>
<accession>A0A068BD16</accession>
<organism evidence="2">
    <name type="scientific">Batis maritima</name>
    <name type="common">Maritime saltwort</name>
    <dbReference type="NCBI Taxonomy" id="4436"/>
    <lineage>
        <taxon>Eukaryota</taxon>
        <taxon>Viridiplantae</taxon>
        <taxon>Streptophyta</taxon>
        <taxon>Embryophyta</taxon>
        <taxon>Tracheophyta</taxon>
        <taxon>Spermatophyta</taxon>
        <taxon>Magnoliopsida</taxon>
        <taxon>eudicotyledons</taxon>
        <taxon>Gunneridae</taxon>
        <taxon>Pentapetalae</taxon>
        <taxon>rosids</taxon>
        <taxon>malvids</taxon>
        <taxon>Brassicales</taxon>
        <taxon>Bataceae</taxon>
        <taxon>Batis</taxon>
    </lineage>
</organism>
<sequence length="115" mass="13651">MEKIEMYEEGELDPRQERMDLVQNAENPLLLLAQLLVQRRWWKTRLHRMPWFFFSNQQLLKTVFGIVLLALISLASLMAPPSSLVSHRSAMWMPKGFGGRDRYLLFHLVKIQKRI</sequence>
<dbReference type="AlphaFoldDB" id="A0A068BD16"/>
<name>A0A068BD16_BATMA</name>
<evidence type="ECO:0000313" key="2">
    <source>
        <dbReference type="EMBL" id="AIC83337.1"/>
    </source>
</evidence>
<protein>
    <submittedName>
        <fullName evidence="2">Orf115a</fullName>
    </submittedName>
</protein>
<proteinExistence type="predicted"/>
<dbReference type="EMBL" id="KJ820684">
    <property type="protein sequence ID" value="AIC83337.1"/>
    <property type="molecule type" value="Genomic_DNA"/>
</dbReference>
<keyword evidence="2" id="KW-0496">Mitochondrion</keyword>
<geneLocation type="mitochondrion" evidence="2"/>
<feature type="transmembrane region" description="Helical" evidence="1">
    <location>
        <begin position="59"/>
        <end position="79"/>
    </location>
</feature>
<dbReference type="RefSeq" id="YP_009045734.1">
    <property type="nucleotide sequence ID" value="NC_024429.1"/>
</dbReference>
<reference evidence="2" key="1">
    <citation type="journal article" date="2014" name="Mitochondrion">
        <title>Comparative analysis of 11 Brassicales mitochondrial genomes and the mitochondrial transcriptome of Brassica oleracea.</title>
        <authorList>
            <person name="Grewe F."/>
            <person name="Edger P.P."/>
            <person name="Keren I."/>
            <person name="Sultan L."/>
            <person name="Pires J.C."/>
            <person name="Ostersetzer-Biran O."/>
            <person name="Mower J.P."/>
        </authorList>
    </citation>
    <scope>NUCLEOTIDE SEQUENCE</scope>
</reference>
<evidence type="ECO:0000256" key="1">
    <source>
        <dbReference type="SAM" id="Phobius"/>
    </source>
</evidence>
<gene>
    <name evidence="2" type="primary">orf115a</name>
</gene>